<dbReference type="Gene3D" id="3.90.550.10">
    <property type="entry name" value="Spore Coat Polysaccharide Biosynthesis Protein SpsA, Chain A"/>
    <property type="match status" value="1"/>
</dbReference>
<organism evidence="2 3">
    <name type="scientific">Mucilaginibacter ginsenosidivorax</name>
    <dbReference type="NCBI Taxonomy" id="862126"/>
    <lineage>
        <taxon>Bacteria</taxon>
        <taxon>Pseudomonadati</taxon>
        <taxon>Bacteroidota</taxon>
        <taxon>Sphingobacteriia</taxon>
        <taxon>Sphingobacteriales</taxon>
        <taxon>Sphingobacteriaceae</taxon>
        <taxon>Mucilaginibacter</taxon>
    </lineage>
</organism>
<dbReference type="InterPro" id="IPR001173">
    <property type="entry name" value="Glyco_trans_2-like"/>
</dbReference>
<dbReference type="Proteomes" id="UP000321362">
    <property type="component" value="Chromosome"/>
</dbReference>
<proteinExistence type="predicted"/>
<dbReference type="EMBL" id="CP042437">
    <property type="protein sequence ID" value="QEC77914.1"/>
    <property type="molecule type" value="Genomic_DNA"/>
</dbReference>
<feature type="domain" description="Glycosyltransferase 2-like" evidence="1">
    <location>
        <begin position="9"/>
        <end position="132"/>
    </location>
</feature>
<keyword evidence="2" id="KW-0808">Transferase</keyword>
<accession>A0A5B8W238</accession>
<reference evidence="2 3" key="1">
    <citation type="journal article" date="2013" name="J. Microbiol.">
        <title>Mucilaginibacter ginsenosidivorax sp. nov., with ginsenoside converting activity isolated from sediment.</title>
        <authorList>
            <person name="Kim J.K."/>
            <person name="Choi T.E."/>
            <person name="Liu Q.M."/>
            <person name="Park H.Y."/>
            <person name="Yi T.H."/>
            <person name="Yoon M.H."/>
            <person name="Kim S.C."/>
            <person name="Im W.T."/>
        </authorList>
    </citation>
    <scope>NUCLEOTIDE SEQUENCE [LARGE SCALE GENOMIC DNA]</scope>
    <source>
        <strain evidence="2 3">KHI28</strain>
    </source>
</reference>
<evidence type="ECO:0000313" key="3">
    <source>
        <dbReference type="Proteomes" id="UP000321362"/>
    </source>
</evidence>
<dbReference type="RefSeq" id="WP_147056046.1">
    <property type="nucleotide sequence ID" value="NZ_CP042437.1"/>
</dbReference>
<dbReference type="PANTHER" id="PTHR22916">
    <property type="entry name" value="GLYCOSYLTRANSFERASE"/>
    <property type="match status" value="1"/>
</dbReference>
<dbReference type="InterPro" id="IPR029044">
    <property type="entry name" value="Nucleotide-diphossugar_trans"/>
</dbReference>
<sequence>MAVAAPLVSVCIPVYNGENYIGDTINAVINQTYKNIEIIVVDDGSTDNTKSLLKNLPQQNISVYYQQNRGAAAARNLAYSKSNGQYIKFLDGDDIINPQMLESQVKLAVENPDCIISAKWGRFYDNNLDTFKLSPEDCWQTLPAYDWICSSWKNGHSMTQSGIFLLPKQIIENAGLWDEQLTLIDDLDFFTRVILKCKLVVFDPNSILYYRSGNSGSLSDRKQQEAMQSAFMAIDKATKNLLAVKASAGAKLACANTWQHYVYIAYPKHSQLAKEAQKRVNELGGSTLKFMAGGITKIITALIGWKATKRFKQAFNIH</sequence>
<evidence type="ECO:0000259" key="1">
    <source>
        <dbReference type="Pfam" id="PF00535"/>
    </source>
</evidence>
<dbReference type="CDD" id="cd00761">
    <property type="entry name" value="Glyco_tranf_GTA_type"/>
    <property type="match status" value="1"/>
</dbReference>
<name>A0A5B8W238_9SPHI</name>
<dbReference type="KEGG" id="mgk:FSB76_18955"/>
<evidence type="ECO:0000313" key="2">
    <source>
        <dbReference type="EMBL" id="QEC77914.1"/>
    </source>
</evidence>
<dbReference type="GO" id="GO:0016758">
    <property type="term" value="F:hexosyltransferase activity"/>
    <property type="evidence" value="ECO:0007669"/>
    <property type="project" value="UniProtKB-ARBA"/>
</dbReference>
<keyword evidence="3" id="KW-1185">Reference proteome</keyword>
<dbReference type="Pfam" id="PF00535">
    <property type="entry name" value="Glycos_transf_2"/>
    <property type="match status" value="1"/>
</dbReference>
<dbReference type="PANTHER" id="PTHR22916:SF3">
    <property type="entry name" value="UDP-GLCNAC:BETAGAL BETA-1,3-N-ACETYLGLUCOSAMINYLTRANSFERASE-LIKE PROTEIN 1"/>
    <property type="match status" value="1"/>
</dbReference>
<dbReference type="AlphaFoldDB" id="A0A5B8W238"/>
<gene>
    <name evidence="2" type="ORF">FSB76_18955</name>
</gene>
<dbReference type="SUPFAM" id="SSF53448">
    <property type="entry name" value="Nucleotide-diphospho-sugar transferases"/>
    <property type="match status" value="1"/>
</dbReference>
<dbReference type="OrthoDB" id="597270at2"/>
<protein>
    <submittedName>
        <fullName evidence="2">Glycosyltransferase family 2 protein</fullName>
    </submittedName>
</protein>